<dbReference type="EMBL" id="MCOG01000165">
    <property type="protein sequence ID" value="ORY32199.1"/>
    <property type="molecule type" value="Genomic_DNA"/>
</dbReference>
<comment type="caution">
    <text evidence="1">The sequence shown here is derived from an EMBL/GenBank/DDBJ whole genome shotgun (WGS) entry which is preliminary data.</text>
</comment>
<evidence type="ECO:0000313" key="1">
    <source>
        <dbReference type="EMBL" id="ORY32199.1"/>
    </source>
</evidence>
<name>A0A1Y2BBJ7_9FUNG</name>
<organism evidence="1 2">
    <name type="scientific">Neocallimastix californiae</name>
    <dbReference type="NCBI Taxonomy" id="1754190"/>
    <lineage>
        <taxon>Eukaryota</taxon>
        <taxon>Fungi</taxon>
        <taxon>Fungi incertae sedis</taxon>
        <taxon>Chytridiomycota</taxon>
        <taxon>Chytridiomycota incertae sedis</taxon>
        <taxon>Neocallimastigomycetes</taxon>
        <taxon>Neocallimastigales</taxon>
        <taxon>Neocallimastigaceae</taxon>
        <taxon>Neocallimastix</taxon>
    </lineage>
</organism>
<gene>
    <name evidence="1" type="ORF">LY90DRAFT_74874</name>
</gene>
<evidence type="ECO:0000313" key="2">
    <source>
        <dbReference type="Proteomes" id="UP000193920"/>
    </source>
</evidence>
<proteinExistence type="predicted"/>
<dbReference type="Proteomes" id="UP000193920">
    <property type="component" value="Unassembled WGS sequence"/>
</dbReference>
<dbReference type="AlphaFoldDB" id="A0A1Y2BBJ7"/>
<accession>A0A1Y2BBJ7</accession>
<protein>
    <submittedName>
        <fullName evidence="1">Uncharacterized protein</fullName>
    </submittedName>
</protein>
<sequence length="459" mass="49602">MYYCDGEKNCERITGYALKGGKWFSMRIDGDVEQVSEITEAQDCVGKIGKVYKDQDDSNAYHLCLSDTVSVKVDDVTDANFITGSGISSELFQNAANKLIKVTADFIYVNPTFSAENSKLYFNKVASDFYVYKYLESSHAFVSDNTSGIFVYQTIDGVAGLYKEVNLANPSLNGAVTTWILFDCIEDDCKQAYGYVKSKEASPKYYYLPYDGVANNKEVGSTPAFSDCGSADANGLLMSDGSLCVVGDGSTPIKYTMGDGEVFVVDVKTGSPFAASGIKYIKSTGNTFSFSEVIAKEDIGLHLFTSGKEISSNKIDDNNKTKLTLYDCTKAGVCIAVAGYAINGDKYYSIPAAAASDEVTPANVNVCSADSGKLIDDGRGIYLCTGTTNKVNLAQPGFYALDNNDFASGSSFASGDKQKMIQISDTLIGVNNVISGKGKKEKKIIFIFIFIICKITFLF</sequence>
<keyword evidence="2" id="KW-1185">Reference proteome</keyword>
<reference evidence="1 2" key="1">
    <citation type="submission" date="2016-08" db="EMBL/GenBank/DDBJ databases">
        <title>A Parts List for Fungal Cellulosomes Revealed by Comparative Genomics.</title>
        <authorList>
            <consortium name="DOE Joint Genome Institute"/>
            <person name="Haitjema C.H."/>
            <person name="Gilmore S.P."/>
            <person name="Henske J.K."/>
            <person name="Solomon K.V."/>
            <person name="De Groot R."/>
            <person name="Kuo A."/>
            <person name="Mondo S.J."/>
            <person name="Salamov A.A."/>
            <person name="Labutti K."/>
            <person name="Zhao Z."/>
            <person name="Chiniquy J."/>
            <person name="Barry K."/>
            <person name="Brewer H.M."/>
            <person name="Purvine S.O."/>
            <person name="Wright A.T."/>
            <person name="Boxma B."/>
            <person name="Van Alen T."/>
            <person name="Hackstein J.H."/>
            <person name="Baker S.E."/>
            <person name="Grigoriev I.V."/>
            <person name="O'Malley M.A."/>
        </authorList>
    </citation>
    <scope>NUCLEOTIDE SEQUENCE [LARGE SCALE GENOMIC DNA]</scope>
    <source>
        <strain evidence="1 2">G1</strain>
    </source>
</reference>